<keyword evidence="4" id="KW-0812">Transmembrane</keyword>
<comment type="subcellular location">
    <subcellularLocation>
        <location evidence="1">Cell membrane</location>
    </subcellularLocation>
</comment>
<keyword evidence="4" id="KW-1133">Transmembrane helix</keyword>
<evidence type="ECO:0000256" key="1">
    <source>
        <dbReference type="ARBA" id="ARBA00004236"/>
    </source>
</evidence>
<feature type="transmembrane region" description="Helical" evidence="4">
    <location>
        <begin position="490"/>
        <end position="518"/>
    </location>
</feature>
<dbReference type="Proteomes" id="UP001501588">
    <property type="component" value="Unassembled WGS sequence"/>
</dbReference>
<protein>
    <submittedName>
        <fullName evidence="6">Regulatory protein NosR</fullName>
    </submittedName>
</protein>
<feature type="transmembrane region" description="Helical" evidence="4">
    <location>
        <begin position="454"/>
        <end position="478"/>
    </location>
</feature>
<dbReference type="PROSITE" id="PS51379">
    <property type="entry name" value="4FE4S_FER_2"/>
    <property type="match status" value="1"/>
</dbReference>
<evidence type="ECO:0000256" key="3">
    <source>
        <dbReference type="ARBA" id="ARBA00023136"/>
    </source>
</evidence>
<dbReference type="EMBL" id="BAAAFZ010000060">
    <property type="protein sequence ID" value="GAA0594560.1"/>
    <property type="molecule type" value="Genomic_DNA"/>
</dbReference>
<evidence type="ECO:0000256" key="2">
    <source>
        <dbReference type="ARBA" id="ARBA00022475"/>
    </source>
</evidence>
<name>A0ABP3QQ73_9PROT</name>
<reference evidence="7" key="1">
    <citation type="journal article" date="2019" name="Int. J. Syst. Evol. Microbiol.">
        <title>The Global Catalogue of Microorganisms (GCM) 10K type strain sequencing project: providing services to taxonomists for standard genome sequencing and annotation.</title>
        <authorList>
            <consortium name="The Broad Institute Genomics Platform"/>
            <consortium name="The Broad Institute Genome Sequencing Center for Infectious Disease"/>
            <person name="Wu L."/>
            <person name="Ma J."/>
        </authorList>
    </citation>
    <scope>NUCLEOTIDE SEQUENCE [LARGE SCALE GENOMIC DNA]</scope>
    <source>
        <strain evidence="7">JCM 9933</strain>
    </source>
</reference>
<comment type="caution">
    <text evidence="6">The sequence shown here is derived from an EMBL/GenBank/DDBJ whole genome shotgun (WGS) entry which is preliminary data.</text>
</comment>
<dbReference type="SUPFAM" id="SSF54862">
    <property type="entry name" value="4Fe-4S ferredoxins"/>
    <property type="match status" value="1"/>
</dbReference>
<evidence type="ECO:0000256" key="4">
    <source>
        <dbReference type="SAM" id="Phobius"/>
    </source>
</evidence>
<dbReference type="PANTHER" id="PTHR30224:SF4">
    <property type="entry name" value="ELECTRON TRANSPORT PROTEIN YCCM-RELATED"/>
    <property type="match status" value="1"/>
</dbReference>
<dbReference type="InterPro" id="IPR007329">
    <property type="entry name" value="FMN-bd"/>
</dbReference>
<feature type="domain" description="4Fe-4S ferredoxin-type" evidence="5">
    <location>
        <begin position="627"/>
        <end position="657"/>
    </location>
</feature>
<feature type="transmembrane region" description="Helical" evidence="4">
    <location>
        <begin position="412"/>
        <end position="433"/>
    </location>
</feature>
<evidence type="ECO:0000259" key="5">
    <source>
        <dbReference type="PROSITE" id="PS51379"/>
    </source>
</evidence>
<organism evidence="6 7">
    <name type="scientific">Craurococcus roseus</name>
    <dbReference type="NCBI Taxonomy" id="77585"/>
    <lineage>
        <taxon>Bacteria</taxon>
        <taxon>Pseudomonadati</taxon>
        <taxon>Pseudomonadota</taxon>
        <taxon>Alphaproteobacteria</taxon>
        <taxon>Acetobacterales</taxon>
        <taxon>Acetobacteraceae</taxon>
        <taxon>Craurococcus</taxon>
    </lineage>
</organism>
<dbReference type="InterPro" id="IPR052378">
    <property type="entry name" value="NosR_regulator"/>
</dbReference>
<dbReference type="InterPro" id="IPR017896">
    <property type="entry name" value="4Fe4S_Fe-S-bd"/>
</dbReference>
<accession>A0ABP3QQ73</accession>
<dbReference type="PANTHER" id="PTHR30224">
    <property type="entry name" value="ELECTRON TRANSPORT PROTEIN"/>
    <property type="match status" value="1"/>
</dbReference>
<dbReference type="RefSeq" id="WP_343896768.1">
    <property type="nucleotide sequence ID" value="NZ_BAAAFZ010000060.1"/>
</dbReference>
<feature type="transmembrane region" description="Helical" evidence="4">
    <location>
        <begin position="589"/>
        <end position="608"/>
    </location>
</feature>
<dbReference type="Pfam" id="PF12801">
    <property type="entry name" value="Fer4_5"/>
    <property type="match status" value="2"/>
</dbReference>
<evidence type="ECO:0000313" key="7">
    <source>
        <dbReference type="Proteomes" id="UP001501588"/>
    </source>
</evidence>
<dbReference type="PIRSF" id="PIRSF036354">
    <property type="entry name" value="NosR"/>
    <property type="match status" value="1"/>
</dbReference>
<feature type="transmembrane region" description="Helical" evidence="4">
    <location>
        <begin position="549"/>
        <end position="569"/>
    </location>
</feature>
<keyword evidence="7" id="KW-1185">Reference proteome</keyword>
<proteinExistence type="predicted"/>
<sequence length="700" mass="74272">MRNHRASEPSRAFVLVLLVLLLGGAGAPSDPGPRAAFPGADRFGAPEGAPPAAPAYRGGELLGYLLSTKQVTAGGGYGARPLDVLVGLGLDCRIAGAELLEQHEPILMIGVGADALAGFVRQYAGLDAARRVRIGAAPEGQSVQAISRATISSFALHDAILGAARAVARARGLPCALGAGGGAARLELDAFRPEGWEELRAAGSVARLRITAAEAAGALRRAGAPNPAAALLPPDANYATLYAALATPAQIGANLLGQAEHARLLADAAPGSNLVFVAGEGAYSFKGTSWVRTGAFDRVQIAQGERTIGLVAAQHRQVERIRAAGAPEPREAAVFVLPPESGFDPALPWRLELAVSERRPEGGPALALFALPYALPERHLRPAPPAEAAPEDHEGAAAPPWHRAWELRSGRLAVLALALLAVCAVVLLQNPLARRPRLWRAVRLSGLAFTLGWLGWYAGAQLSVVNLISFAAALSTGFSWEPFLLDPLGFVLWAFVAASLLFWARGVFCGWLCPFGALQELLNLVARRLRVPQVTVPFALHERLWPAKYIVFLVLLGLSLGPIEAAVAAAEVEPFKTAITLHFQRPWPFVAYALALLTGGLFIERMFCRYLCPLGAALALPARIRVFDWLKRHKQCGAPCQLCARSCPVQAIHPEGRINPNECINCLKCQTLYYDEQACPAVRLQIKLRGLAAVGAGGRP</sequence>
<dbReference type="InterPro" id="IPR011399">
    <property type="entry name" value="NosR"/>
</dbReference>
<dbReference type="SMART" id="SM00900">
    <property type="entry name" value="FMN_bind"/>
    <property type="match status" value="1"/>
</dbReference>
<keyword evidence="2" id="KW-1003">Cell membrane</keyword>
<evidence type="ECO:0000313" key="6">
    <source>
        <dbReference type="EMBL" id="GAA0594560.1"/>
    </source>
</evidence>
<keyword evidence="3 4" id="KW-0472">Membrane</keyword>
<gene>
    <name evidence="6" type="ORF">GCM10009416_36000</name>
</gene>